<reference evidence="4" key="1">
    <citation type="submission" date="2021-02" db="EMBL/GenBank/DDBJ databases">
        <authorList>
            <person name="Nowell W R."/>
        </authorList>
    </citation>
    <scope>NUCLEOTIDE SEQUENCE</scope>
</reference>
<accession>A0A814MMU9</accession>
<keyword evidence="2" id="KW-0472">Membrane</keyword>
<keyword evidence="2" id="KW-0812">Transmembrane</keyword>
<feature type="signal peptide" evidence="3">
    <location>
        <begin position="1"/>
        <end position="23"/>
    </location>
</feature>
<protein>
    <submittedName>
        <fullName evidence="4">Uncharacterized protein</fullName>
    </submittedName>
</protein>
<evidence type="ECO:0000256" key="2">
    <source>
        <dbReference type="SAM" id="Phobius"/>
    </source>
</evidence>
<dbReference type="Proteomes" id="UP000663828">
    <property type="component" value="Unassembled WGS sequence"/>
</dbReference>
<name>A0A814MMU9_ADIRI</name>
<feature type="transmembrane region" description="Helical" evidence="2">
    <location>
        <begin position="244"/>
        <end position="265"/>
    </location>
</feature>
<feature type="chain" id="PRO_5032383678" evidence="3">
    <location>
        <begin position="24"/>
        <end position="290"/>
    </location>
</feature>
<keyword evidence="3" id="KW-0732">Signal</keyword>
<evidence type="ECO:0000256" key="1">
    <source>
        <dbReference type="SAM" id="MobiDB-lite"/>
    </source>
</evidence>
<evidence type="ECO:0000313" key="4">
    <source>
        <dbReference type="EMBL" id="CAF1080214.1"/>
    </source>
</evidence>
<keyword evidence="2" id="KW-1133">Transmembrane helix</keyword>
<keyword evidence="5" id="KW-1185">Reference proteome</keyword>
<organism evidence="4 5">
    <name type="scientific">Adineta ricciae</name>
    <name type="common">Rotifer</name>
    <dbReference type="NCBI Taxonomy" id="249248"/>
    <lineage>
        <taxon>Eukaryota</taxon>
        <taxon>Metazoa</taxon>
        <taxon>Spiralia</taxon>
        <taxon>Gnathifera</taxon>
        <taxon>Rotifera</taxon>
        <taxon>Eurotatoria</taxon>
        <taxon>Bdelloidea</taxon>
        <taxon>Adinetida</taxon>
        <taxon>Adinetidae</taxon>
        <taxon>Adineta</taxon>
    </lineage>
</organism>
<dbReference type="AlphaFoldDB" id="A0A814MMU9"/>
<dbReference type="EMBL" id="CAJNOR010001124">
    <property type="protein sequence ID" value="CAF1080214.1"/>
    <property type="molecule type" value="Genomic_DNA"/>
</dbReference>
<feature type="region of interest" description="Disordered" evidence="1">
    <location>
        <begin position="220"/>
        <end position="240"/>
    </location>
</feature>
<evidence type="ECO:0000313" key="5">
    <source>
        <dbReference type="Proteomes" id="UP000663828"/>
    </source>
</evidence>
<comment type="caution">
    <text evidence="4">The sequence shown here is derived from an EMBL/GenBank/DDBJ whole genome shotgun (WGS) entry which is preliminary data.</text>
</comment>
<gene>
    <name evidence="4" type="ORF">XAT740_LOCUS17280</name>
</gene>
<sequence>MKPYSSQIIIVVCLLFTHNQCQTDTDPTPVLSSTSILTEFHSTGDYLPSSILSEGITSSPGIETTSWDLTQTISTDDRTITLQPSSVTSPSPSAATSSLQTRTMLIYRYAIDTPFTLKLGNITDRVILTSVERMVILSFNLTGFDIALARIEIIPVAKDSQSELFMLADIIFQTYRMDCDIACIRASASSTKPEEAFLLPMANGTLVNVTVKSGPQIVNNTSGATATPVNHRKGDSPPGTPGRLAMGLSIPLISILLAAEILYFYRKYGSDESYRPSNQELSYYTNPPAV</sequence>
<evidence type="ECO:0000256" key="3">
    <source>
        <dbReference type="SAM" id="SignalP"/>
    </source>
</evidence>
<proteinExistence type="predicted"/>